<keyword evidence="1" id="KW-0175">Coiled coil</keyword>
<reference evidence="4" key="1">
    <citation type="submission" date="2023-07" db="EMBL/GenBank/DDBJ databases">
        <title>A chromosome-level genome assembly of Lolium multiflorum.</title>
        <authorList>
            <person name="Chen Y."/>
            <person name="Copetti D."/>
            <person name="Kolliker R."/>
            <person name="Studer B."/>
        </authorList>
    </citation>
    <scope>NUCLEOTIDE SEQUENCE</scope>
    <source>
        <strain evidence="4">02402/16</strain>
        <tissue evidence="4">Leaf</tissue>
    </source>
</reference>
<feature type="domain" description="Transposase (putative) gypsy type" evidence="3">
    <location>
        <begin position="51"/>
        <end position="117"/>
    </location>
</feature>
<evidence type="ECO:0000313" key="5">
    <source>
        <dbReference type="Proteomes" id="UP001231189"/>
    </source>
</evidence>
<evidence type="ECO:0000256" key="2">
    <source>
        <dbReference type="SAM" id="MobiDB-lite"/>
    </source>
</evidence>
<dbReference type="Pfam" id="PF04195">
    <property type="entry name" value="Transposase_28"/>
    <property type="match status" value="1"/>
</dbReference>
<organism evidence="4 5">
    <name type="scientific">Lolium multiflorum</name>
    <name type="common">Italian ryegrass</name>
    <name type="synonym">Lolium perenne subsp. multiflorum</name>
    <dbReference type="NCBI Taxonomy" id="4521"/>
    <lineage>
        <taxon>Eukaryota</taxon>
        <taxon>Viridiplantae</taxon>
        <taxon>Streptophyta</taxon>
        <taxon>Embryophyta</taxon>
        <taxon>Tracheophyta</taxon>
        <taxon>Spermatophyta</taxon>
        <taxon>Magnoliopsida</taxon>
        <taxon>Liliopsida</taxon>
        <taxon>Poales</taxon>
        <taxon>Poaceae</taxon>
        <taxon>BOP clade</taxon>
        <taxon>Pooideae</taxon>
        <taxon>Poodae</taxon>
        <taxon>Poeae</taxon>
        <taxon>Poeae Chloroplast Group 2 (Poeae type)</taxon>
        <taxon>Loliodinae</taxon>
        <taxon>Loliinae</taxon>
        <taxon>Lolium</taxon>
    </lineage>
</organism>
<accession>A0AAD8QQD6</accession>
<feature type="compositionally biased region" description="Basic and acidic residues" evidence="2">
    <location>
        <begin position="467"/>
        <end position="477"/>
    </location>
</feature>
<evidence type="ECO:0000256" key="1">
    <source>
        <dbReference type="SAM" id="Coils"/>
    </source>
</evidence>
<dbReference type="PANTHER" id="PTHR33026">
    <property type="entry name" value="OS06G0360600 PROTEIN"/>
    <property type="match status" value="1"/>
</dbReference>
<feature type="region of interest" description="Disordered" evidence="2">
    <location>
        <begin position="274"/>
        <end position="308"/>
    </location>
</feature>
<evidence type="ECO:0000313" key="4">
    <source>
        <dbReference type="EMBL" id="KAK1606535.1"/>
    </source>
</evidence>
<dbReference type="InterPro" id="IPR007321">
    <property type="entry name" value="Transposase_28"/>
</dbReference>
<proteinExistence type="predicted"/>
<feature type="compositionally biased region" description="Polar residues" evidence="2">
    <location>
        <begin position="287"/>
        <end position="302"/>
    </location>
</feature>
<feature type="region of interest" description="Disordered" evidence="2">
    <location>
        <begin position="322"/>
        <end position="396"/>
    </location>
</feature>
<feature type="coiled-coil region" evidence="1">
    <location>
        <begin position="657"/>
        <end position="684"/>
    </location>
</feature>
<dbReference type="AlphaFoldDB" id="A0AAD8QQD6"/>
<name>A0AAD8QQD6_LOLMU</name>
<sequence length="902" mass="101504">MAAEDLDWERSKISNQDLNLMKKLGLMKKDDAIRFPSEESYPNPPMEYRVSFVDHLIRGLSAPIHDFLRGLLFVYGIQLHQLTPNSILHISIFITLCECFLGVPPNWALWKRIFLLRRNASRNATYNIGGVVICVRTDVEYFDVKFPDSVQGWRKKWLYIHEESANSVEHNIVPFDGNAKIQRRRSWDAEASEEEKKATEALMSRIRQLQNTRGEELSGVQITAYFLRIRVQPLQARKNPLWTYTGGNDANRLSSDLSAKDLEKLIRRISSLNKKDPVPSSCRVEPYSSTNPLPENHPTMSSLPPLPEDGEVEEQAIVAEDNQGSSLHESEVAGSHKSAASHEKEVESEASESTQSLPPAVSPKNKRKRDDAEASGTSKPEETDPSSQKAAYDPYLGTLISSDEEEEPLIKDLLRIGTQFVGYREYASNAEEKLAEANERANILAQQLEQSEQARKKAESDAVGARAEADKAKSDAAGVEDLRKRLHDAETSLSEHITAQSAREEAILKRLKTQSRRFVARTAQEFQLEEPVNDPLLDALSFLEVHGSEAREGIDQAKAGLSRLFPYFFPKKEEPATFLDLAKSFNSAEDLGLKMRQENMKVAVESTVALVADSRQTIDWMKLIFDNYSSIPDPPEVFPSSLSKKSSVPVNLDDSSSMDLTEELKELRVQLQSVKKQSLILMEQSRESSEREKVALQQAQDAITDKDAAVAEADAAASRENSMLQLLTDASLDMAGAFLDPITEDERVEARSNVLLRLAREHGSTFWGTPERTRQIVRFQDRALQMPETLPALMDKFRDAPRIHGFVRAQLAAGARFAMIMIKICYPKLDIGQVVPKCLEKMSKRKRNFGKYDDIVTPVAEDMMDELLRMDSEFFVKGSYAEHSTRAVNNERLTIDNILGNS</sequence>
<keyword evidence="5" id="KW-1185">Reference proteome</keyword>
<protein>
    <recommendedName>
        <fullName evidence="3">Transposase (putative) gypsy type domain-containing protein</fullName>
    </recommendedName>
</protein>
<evidence type="ECO:0000259" key="3">
    <source>
        <dbReference type="Pfam" id="PF04195"/>
    </source>
</evidence>
<dbReference type="PANTHER" id="PTHR33026:SF7">
    <property type="entry name" value="OS03G0100275 PROTEIN"/>
    <property type="match status" value="1"/>
</dbReference>
<dbReference type="EMBL" id="JAUUTY010000007">
    <property type="protein sequence ID" value="KAK1606535.1"/>
    <property type="molecule type" value="Genomic_DNA"/>
</dbReference>
<gene>
    <name evidence="4" type="ORF">QYE76_030208</name>
</gene>
<dbReference type="Proteomes" id="UP001231189">
    <property type="component" value="Unassembled WGS sequence"/>
</dbReference>
<comment type="caution">
    <text evidence="4">The sequence shown here is derived from an EMBL/GenBank/DDBJ whole genome shotgun (WGS) entry which is preliminary data.</text>
</comment>
<feature type="region of interest" description="Disordered" evidence="2">
    <location>
        <begin position="452"/>
        <end position="477"/>
    </location>
</feature>